<feature type="compositionally biased region" description="Basic and acidic residues" evidence="1">
    <location>
        <begin position="127"/>
        <end position="141"/>
    </location>
</feature>
<evidence type="ECO:0000313" key="3">
    <source>
        <dbReference type="Proteomes" id="UP001151760"/>
    </source>
</evidence>
<reference evidence="2" key="2">
    <citation type="submission" date="2022-01" db="EMBL/GenBank/DDBJ databases">
        <authorList>
            <person name="Yamashiro T."/>
            <person name="Shiraishi A."/>
            <person name="Satake H."/>
            <person name="Nakayama K."/>
        </authorList>
    </citation>
    <scope>NUCLEOTIDE SEQUENCE</scope>
</reference>
<feature type="region of interest" description="Disordered" evidence="1">
    <location>
        <begin position="1"/>
        <end position="53"/>
    </location>
</feature>
<feature type="region of interest" description="Disordered" evidence="1">
    <location>
        <begin position="114"/>
        <end position="145"/>
    </location>
</feature>
<keyword evidence="3" id="KW-1185">Reference proteome</keyword>
<dbReference type="EMBL" id="BQNB010016348">
    <property type="protein sequence ID" value="GJT50746.1"/>
    <property type="molecule type" value="Genomic_DNA"/>
</dbReference>
<proteinExistence type="predicted"/>
<evidence type="ECO:0000313" key="2">
    <source>
        <dbReference type="EMBL" id="GJT50746.1"/>
    </source>
</evidence>
<organism evidence="2 3">
    <name type="scientific">Tanacetum coccineum</name>
    <dbReference type="NCBI Taxonomy" id="301880"/>
    <lineage>
        <taxon>Eukaryota</taxon>
        <taxon>Viridiplantae</taxon>
        <taxon>Streptophyta</taxon>
        <taxon>Embryophyta</taxon>
        <taxon>Tracheophyta</taxon>
        <taxon>Spermatophyta</taxon>
        <taxon>Magnoliopsida</taxon>
        <taxon>eudicotyledons</taxon>
        <taxon>Gunneridae</taxon>
        <taxon>Pentapetalae</taxon>
        <taxon>asterids</taxon>
        <taxon>campanulids</taxon>
        <taxon>Asterales</taxon>
        <taxon>Asteraceae</taxon>
        <taxon>Asteroideae</taxon>
        <taxon>Anthemideae</taxon>
        <taxon>Anthemidinae</taxon>
        <taxon>Tanacetum</taxon>
    </lineage>
</organism>
<dbReference type="Proteomes" id="UP001151760">
    <property type="component" value="Unassembled WGS sequence"/>
</dbReference>
<protein>
    <submittedName>
        <fullName evidence="2">Uncharacterized protein</fullName>
    </submittedName>
</protein>
<name>A0ABQ5EIL4_9ASTR</name>
<accession>A0ABQ5EIL4</accession>
<evidence type="ECO:0000256" key="1">
    <source>
        <dbReference type="SAM" id="MobiDB-lite"/>
    </source>
</evidence>
<feature type="region of interest" description="Disordered" evidence="1">
    <location>
        <begin position="309"/>
        <end position="328"/>
    </location>
</feature>
<comment type="caution">
    <text evidence="2">The sequence shown here is derived from an EMBL/GenBank/DDBJ whole genome shotgun (WGS) entry which is preliminary data.</text>
</comment>
<reference evidence="2" key="1">
    <citation type="journal article" date="2022" name="Int. J. Mol. Sci.">
        <title>Draft Genome of Tanacetum Coccineum: Genomic Comparison of Closely Related Tanacetum-Family Plants.</title>
        <authorList>
            <person name="Yamashiro T."/>
            <person name="Shiraishi A."/>
            <person name="Nakayama K."/>
            <person name="Satake H."/>
        </authorList>
    </citation>
    <scope>NUCLEOTIDE SEQUENCE</scope>
</reference>
<gene>
    <name evidence="2" type="ORF">Tco_0976903</name>
</gene>
<feature type="region of interest" description="Disordered" evidence="1">
    <location>
        <begin position="246"/>
        <end position="271"/>
    </location>
</feature>
<feature type="compositionally biased region" description="Polar residues" evidence="1">
    <location>
        <begin position="1"/>
        <end position="31"/>
    </location>
</feature>
<sequence>MTSDQIRSDLTPNRQETSVDNISSDLVSNKQKASDYDISGPEQEEKQDSTYSIRSTDKVALEEFDLKSALFKHMNKNKTANIILQIPLYHALWKLYSQMKMPWIRSVGLQKRRRPESAASGSAQPPLKDDSPKFKETRESDAYASNTTSSSYLNWMADPDTRDDVVNSLMHMLPNNIQITDTSLMHMLNLNPSPHKEDSLVLLSEIPLLCQRRGLLILLRSSRVFKLLLLLIKRLLKLSKSSQGKARKLSRDLPGTGGSNEGTGNILGVPDESTVISRASSEGTGSKPGVPDEEKLILEWEADVVSEHFDRDDNAGDDNEETKPDPEEIYNSSSVPLLILQSSISHLLNQYLLPVKNHSLHFHHQHPHYSKAVQFLKWSSHGSCVNQFRTCAFFDDSWIHQFRTSAKLSFSNTYVPPSKKTIEIMFVTIV</sequence>